<feature type="region of interest" description="Disordered" evidence="1">
    <location>
        <begin position="15"/>
        <end position="38"/>
    </location>
</feature>
<evidence type="ECO:0000313" key="2">
    <source>
        <dbReference type="EMBL" id="RUR86944.1"/>
    </source>
</evidence>
<sequence>MFLLIFNTGGKDWIPHNSSAESQSQPNTISRHRRTASQVAEDLQRIRENYYLERRNVY</sequence>
<reference evidence="2 3" key="1">
    <citation type="journal article" date="2019" name="Genome Biol. Evol.">
        <title>Day and night: Metabolic profiles and evolutionary relationships of six axenic non-marine cyanobacteria.</title>
        <authorList>
            <person name="Will S.E."/>
            <person name="Henke P."/>
            <person name="Boedeker C."/>
            <person name="Huang S."/>
            <person name="Brinkmann H."/>
            <person name="Rohde M."/>
            <person name="Jarek M."/>
            <person name="Friedl T."/>
            <person name="Seufert S."/>
            <person name="Schumacher M."/>
            <person name="Overmann J."/>
            <person name="Neumann-Schaal M."/>
            <person name="Petersen J."/>
        </authorList>
    </citation>
    <scope>NUCLEOTIDE SEQUENCE [LARGE SCALE GENOMIC DNA]</scope>
    <source>
        <strain evidence="2 3">PCC 6912</strain>
    </source>
</reference>
<keyword evidence="3" id="KW-1185">Reference proteome</keyword>
<dbReference type="Proteomes" id="UP000268857">
    <property type="component" value="Unassembled WGS sequence"/>
</dbReference>
<evidence type="ECO:0000313" key="3">
    <source>
        <dbReference type="Proteomes" id="UP000268857"/>
    </source>
</evidence>
<organism evidence="2 3">
    <name type="scientific">Chlorogloeopsis fritschii PCC 6912</name>
    <dbReference type="NCBI Taxonomy" id="211165"/>
    <lineage>
        <taxon>Bacteria</taxon>
        <taxon>Bacillati</taxon>
        <taxon>Cyanobacteriota</taxon>
        <taxon>Cyanophyceae</taxon>
        <taxon>Nostocales</taxon>
        <taxon>Chlorogloeopsidaceae</taxon>
        <taxon>Chlorogloeopsis</taxon>
    </lineage>
</organism>
<dbReference type="AlphaFoldDB" id="A0A433NRX3"/>
<accession>A0A433NRX3</accession>
<dbReference type="EMBL" id="RSCJ01000001">
    <property type="protein sequence ID" value="RUR86944.1"/>
    <property type="molecule type" value="Genomic_DNA"/>
</dbReference>
<gene>
    <name evidence="2" type="ORF">PCC6912_03870</name>
</gene>
<protein>
    <submittedName>
        <fullName evidence="2">Uncharacterized protein</fullName>
    </submittedName>
</protein>
<feature type="compositionally biased region" description="Polar residues" evidence="1">
    <location>
        <begin position="16"/>
        <end position="29"/>
    </location>
</feature>
<comment type="caution">
    <text evidence="2">The sequence shown here is derived from an EMBL/GenBank/DDBJ whole genome shotgun (WGS) entry which is preliminary data.</text>
</comment>
<name>A0A433NRX3_CHLFR</name>
<proteinExistence type="predicted"/>
<evidence type="ECO:0000256" key="1">
    <source>
        <dbReference type="SAM" id="MobiDB-lite"/>
    </source>
</evidence>